<protein>
    <submittedName>
        <fullName evidence="2">Uncharacterized protein</fullName>
    </submittedName>
</protein>
<evidence type="ECO:0000256" key="1">
    <source>
        <dbReference type="SAM" id="MobiDB-lite"/>
    </source>
</evidence>
<dbReference type="HOGENOM" id="CLU_487350_0_0_4"/>
<feature type="region of interest" description="Disordered" evidence="1">
    <location>
        <begin position="326"/>
        <end position="353"/>
    </location>
</feature>
<evidence type="ECO:0000313" key="2">
    <source>
        <dbReference type="EMBL" id="BAN34095.1"/>
    </source>
</evidence>
<accession>S6A9H0</accession>
<sequence>MAQLVLSRWKDNEHAARIHRDQFTTIAIPIAYLRLFRIGDLWNGEERIGTDKDFVQETFEDLTINDATVEVAPTGLPLNQGGISLYPLPFSALEAHRDHTGAFCARVPVANNVTLVVPCMELIRFYFGASGGLLKRLFSGALASRQLYTSARINPATGIAHLDLFPGLPGVAASTVGRIAFDPQARKAMRWLVNSGVSAAANKERHYPRTTFPFLGETTLTAQGRWIEQGRHRVFLAERLVRCTHPFPFQKLFYTSQVNLAAMSNASRQKSERMARHDEDPRPKVYLTDGMVARDLQAMAVPSPEDIDCSFPDLMTKHVRRVKTARPVGAHHHAAPDVTLATGDPLSSSNNREAEVTTETAEQAIIETYPEGAAFLHQVIEDVRFEGNDSIEMVPIRDEAASQETPFTRADYLVPTTDSRLETIWATRLSISAPGIEPSLLLLVKEKPPWASENSDDQGILLPYRPDKDPQGHVLEKLLIDFAGMDRGPDPNEGTVNYPGQIGLSYGVSALLPFLMRVWGIENKHYEEQKRQRALSVTPLESGVG</sequence>
<dbReference type="OrthoDB" id="6736327at2"/>
<dbReference type="AlphaFoldDB" id="S6A9H0"/>
<name>S6A9H0_SULDS</name>
<dbReference type="KEGG" id="sdr:SCD_n00246"/>
<keyword evidence="3" id="KW-1185">Reference proteome</keyword>
<dbReference type="eggNOG" id="ENOG502ZCHN">
    <property type="taxonomic scope" value="Bacteria"/>
</dbReference>
<dbReference type="STRING" id="1163617.SCD_n00246"/>
<dbReference type="Proteomes" id="UP000015559">
    <property type="component" value="Chromosome"/>
</dbReference>
<gene>
    <name evidence="2" type="ORF">SCD_n00246</name>
</gene>
<organism evidence="2 3">
    <name type="scientific">Sulfuricella denitrificans (strain DSM 22764 / NBRC 105220 / skB26)</name>
    <dbReference type="NCBI Taxonomy" id="1163617"/>
    <lineage>
        <taxon>Bacteria</taxon>
        <taxon>Pseudomonadati</taxon>
        <taxon>Pseudomonadota</taxon>
        <taxon>Betaproteobacteria</taxon>
        <taxon>Nitrosomonadales</taxon>
        <taxon>Sulfuricellaceae</taxon>
        <taxon>Sulfuricella</taxon>
    </lineage>
</organism>
<proteinExistence type="predicted"/>
<evidence type="ECO:0000313" key="3">
    <source>
        <dbReference type="Proteomes" id="UP000015559"/>
    </source>
</evidence>
<reference evidence="2 3" key="1">
    <citation type="journal article" date="2012" name="Appl. Environ. Microbiol.">
        <title>Draft genome sequence of a psychrotolerant sulfur-oxidizing bacterium, Sulfuricella denitrificans skB26, and proteomic insights into cold adaptation.</title>
        <authorList>
            <person name="Watanabe T."/>
            <person name="Kojima H."/>
            <person name="Fukui M."/>
        </authorList>
    </citation>
    <scope>NUCLEOTIDE SEQUENCE [LARGE SCALE GENOMIC DNA]</scope>
    <source>
        <strain evidence="3">skB26</strain>
    </source>
</reference>
<dbReference type="EMBL" id="AP013066">
    <property type="protein sequence ID" value="BAN34095.1"/>
    <property type="molecule type" value="Genomic_DNA"/>
</dbReference>
<dbReference type="RefSeq" id="WP_009206960.1">
    <property type="nucleotide sequence ID" value="NC_022357.1"/>
</dbReference>